<evidence type="ECO:0000313" key="1">
    <source>
        <dbReference type="EMBL" id="KIM38631.1"/>
    </source>
</evidence>
<reference evidence="1 2" key="1">
    <citation type="submission" date="2014-04" db="EMBL/GenBank/DDBJ databases">
        <authorList>
            <consortium name="DOE Joint Genome Institute"/>
            <person name="Kuo A."/>
            <person name="Gay G."/>
            <person name="Dore J."/>
            <person name="Kohler A."/>
            <person name="Nagy L.G."/>
            <person name="Floudas D."/>
            <person name="Copeland A."/>
            <person name="Barry K.W."/>
            <person name="Cichocki N."/>
            <person name="Veneault-Fourrey C."/>
            <person name="LaButti K."/>
            <person name="Lindquist E.A."/>
            <person name="Lipzen A."/>
            <person name="Lundell T."/>
            <person name="Morin E."/>
            <person name="Murat C."/>
            <person name="Sun H."/>
            <person name="Tunlid A."/>
            <person name="Henrissat B."/>
            <person name="Grigoriev I.V."/>
            <person name="Hibbett D.S."/>
            <person name="Martin F."/>
            <person name="Nordberg H.P."/>
            <person name="Cantor M.N."/>
            <person name="Hua S.X."/>
        </authorList>
    </citation>
    <scope>NUCLEOTIDE SEQUENCE [LARGE SCALE GENOMIC DNA]</scope>
    <source>
        <strain evidence="2">h7</strain>
    </source>
</reference>
<name>A0A0C3C4Y1_HEBCY</name>
<accession>A0A0C3C4Y1</accession>
<gene>
    <name evidence="1" type="ORF">M413DRAFT_240023</name>
</gene>
<sequence>MAAIDESCSRPHPHPLSELEFLFLTLPMNRYDFNHLSLFLLCVLDSALRLSPFSPVAAIFPVAVLGHSFRSYSFQLLDMGGFADLRLEICGLVV</sequence>
<dbReference type="AlphaFoldDB" id="A0A0C3C4Y1"/>
<dbReference type="HOGENOM" id="CLU_2386408_0_0_1"/>
<organism evidence="1 2">
    <name type="scientific">Hebeloma cylindrosporum</name>
    <dbReference type="NCBI Taxonomy" id="76867"/>
    <lineage>
        <taxon>Eukaryota</taxon>
        <taxon>Fungi</taxon>
        <taxon>Dikarya</taxon>
        <taxon>Basidiomycota</taxon>
        <taxon>Agaricomycotina</taxon>
        <taxon>Agaricomycetes</taxon>
        <taxon>Agaricomycetidae</taxon>
        <taxon>Agaricales</taxon>
        <taxon>Agaricineae</taxon>
        <taxon>Hymenogastraceae</taxon>
        <taxon>Hebeloma</taxon>
    </lineage>
</organism>
<dbReference type="EMBL" id="KN831789">
    <property type="protein sequence ID" value="KIM38631.1"/>
    <property type="molecule type" value="Genomic_DNA"/>
</dbReference>
<proteinExistence type="predicted"/>
<dbReference type="Proteomes" id="UP000053424">
    <property type="component" value="Unassembled WGS sequence"/>
</dbReference>
<protein>
    <submittedName>
        <fullName evidence="1">Uncharacterized protein</fullName>
    </submittedName>
</protein>
<keyword evidence="2" id="KW-1185">Reference proteome</keyword>
<evidence type="ECO:0000313" key="2">
    <source>
        <dbReference type="Proteomes" id="UP000053424"/>
    </source>
</evidence>
<reference evidence="2" key="2">
    <citation type="submission" date="2015-01" db="EMBL/GenBank/DDBJ databases">
        <title>Evolutionary Origins and Diversification of the Mycorrhizal Mutualists.</title>
        <authorList>
            <consortium name="DOE Joint Genome Institute"/>
            <consortium name="Mycorrhizal Genomics Consortium"/>
            <person name="Kohler A."/>
            <person name="Kuo A."/>
            <person name="Nagy L.G."/>
            <person name="Floudas D."/>
            <person name="Copeland A."/>
            <person name="Barry K.W."/>
            <person name="Cichocki N."/>
            <person name="Veneault-Fourrey C."/>
            <person name="LaButti K."/>
            <person name="Lindquist E.A."/>
            <person name="Lipzen A."/>
            <person name="Lundell T."/>
            <person name="Morin E."/>
            <person name="Murat C."/>
            <person name="Riley R."/>
            <person name="Ohm R."/>
            <person name="Sun H."/>
            <person name="Tunlid A."/>
            <person name="Henrissat B."/>
            <person name="Grigoriev I.V."/>
            <person name="Hibbett D.S."/>
            <person name="Martin F."/>
        </authorList>
    </citation>
    <scope>NUCLEOTIDE SEQUENCE [LARGE SCALE GENOMIC DNA]</scope>
    <source>
        <strain evidence="2">h7</strain>
    </source>
</reference>